<dbReference type="EMBL" id="HACA01031073">
    <property type="protein sequence ID" value="CDW48434.1"/>
    <property type="molecule type" value="Transcribed_RNA"/>
</dbReference>
<accession>A0A0K2VD81</accession>
<evidence type="ECO:0000313" key="1">
    <source>
        <dbReference type="EMBL" id="CDW48434.1"/>
    </source>
</evidence>
<sequence length="54" mass="6487">KPKEDKKVLNCTEIHLIHSDLNGLLDIFIRNHTSFIFLGNHIFSIWIFNRQYVF</sequence>
<proteinExistence type="predicted"/>
<organism evidence="1">
    <name type="scientific">Lepeophtheirus salmonis</name>
    <name type="common">Salmon louse</name>
    <name type="synonym">Caligus salmonis</name>
    <dbReference type="NCBI Taxonomy" id="72036"/>
    <lineage>
        <taxon>Eukaryota</taxon>
        <taxon>Metazoa</taxon>
        <taxon>Ecdysozoa</taxon>
        <taxon>Arthropoda</taxon>
        <taxon>Crustacea</taxon>
        <taxon>Multicrustacea</taxon>
        <taxon>Hexanauplia</taxon>
        <taxon>Copepoda</taxon>
        <taxon>Siphonostomatoida</taxon>
        <taxon>Caligidae</taxon>
        <taxon>Lepeophtheirus</taxon>
    </lineage>
</organism>
<name>A0A0K2VD81_LEPSM</name>
<protein>
    <submittedName>
        <fullName evidence="1">Uncharacterized protein</fullName>
    </submittedName>
</protein>
<dbReference type="AlphaFoldDB" id="A0A0K2VD81"/>
<reference evidence="1" key="1">
    <citation type="submission" date="2014-05" db="EMBL/GenBank/DDBJ databases">
        <authorList>
            <person name="Chronopoulou M."/>
        </authorList>
    </citation>
    <scope>NUCLEOTIDE SEQUENCE</scope>
    <source>
        <tissue evidence="1">Whole organism</tissue>
    </source>
</reference>
<feature type="non-terminal residue" evidence="1">
    <location>
        <position position="1"/>
    </location>
</feature>